<dbReference type="OrthoDB" id="16820at2759"/>
<dbReference type="GO" id="GO:0004497">
    <property type="term" value="F:monooxygenase activity"/>
    <property type="evidence" value="ECO:0000318"/>
    <property type="project" value="GO_Central"/>
</dbReference>
<dbReference type="HOGENOM" id="CLU_1240123_0_0_1"/>
<accession>C8VKM5</accession>
<evidence type="ECO:0000313" key="3">
    <source>
        <dbReference type="Proteomes" id="UP000000560"/>
    </source>
</evidence>
<dbReference type="RefSeq" id="XP_660209.1">
    <property type="nucleotide sequence ID" value="XM_655117.1"/>
</dbReference>
<organism evidence="2 3">
    <name type="scientific">Emericella nidulans (strain FGSC A4 / ATCC 38163 / CBS 112.46 / NRRL 194 / M139)</name>
    <name type="common">Aspergillus nidulans</name>
    <dbReference type="NCBI Taxonomy" id="227321"/>
    <lineage>
        <taxon>Eukaryota</taxon>
        <taxon>Fungi</taxon>
        <taxon>Dikarya</taxon>
        <taxon>Ascomycota</taxon>
        <taxon>Pezizomycotina</taxon>
        <taxon>Eurotiomycetes</taxon>
        <taxon>Eurotiomycetidae</taxon>
        <taxon>Eurotiales</taxon>
        <taxon>Aspergillaceae</taxon>
        <taxon>Aspergillus</taxon>
        <taxon>Aspergillus subgen. Nidulantes</taxon>
    </lineage>
</organism>
<protein>
    <submittedName>
        <fullName evidence="2">Uncharacterized protein</fullName>
    </submittedName>
</protein>
<keyword evidence="1" id="KW-1133">Transmembrane helix</keyword>
<evidence type="ECO:0000313" key="2">
    <source>
        <dbReference type="EMBL" id="CBF87185.1"/>
    </source>
</evidence>
<dbReference type="EMBL" id="BN001307">
    <property type="protein sequence ID" value="CBF87185.1"/>
    <property type="molecule type" value="Genomic_DNA"/>
</dbReference>
<dbReference type="Proteomes" id="UP000000560">
    <property type="component" value="Chromosome VII"/>
</dbReference>
<evidence type="ECO:0000256" key="1">
    <source>
        <dbReference type="SAM" id="Phobius"/>
    </source>
</evidence>
<dbReference type="InParanoid" id="Q5BA25"/>
<name>Q5BA25_EMENI</name>
<gene>
    <name evidence="2" type="ORF">ANIA_02605</name>
</gene>
<reference evidence="3" key="2">
    <citation type="journal article" date="2009" name="Fungal Genet. Biol.">
        <title>The 2008 update of the Aspergillus nidulans genome annotation: a community effort.</title>
        <authorList>
            <person name="Wortman J.R."/>
            <person name="Gilsenan J.M."/>
            <person name="Joardar V."/>
            <person name="Deegan J."/>
            <person name="Clutterbuck J."/>
            <person name="Andersen M.R."/>
            <person name="Archer D."/>
            <person name="Bencina M."/>
            <person name="Braus G."/>
            <person name="Coutinho P."/>
            <person name="von Dohren H."/>
            <person name="Doonan J."/>
            <person name="Driessen A.J."/>
            <person name="Durek P."/>
            <person name="Espeso E."/>
            <person name="Fekete E."/>
            <person name="Flipphi M."/>
            <person name="Estrada C.G."/>
            <person name="Geysens S."/>
            <person name="Goldman G."/>
            <person name="de Groot P.W."/>
            <person name="Hansen K."/>
            <person name="Harris S.D."/>
            <person name="Heinekamp T."/>
            <person name="Helmstaedt K."/>
            <person name="Henrissat B."/>
            <person name="Hofmann G."/>
            <person name="Homan T."/>
            <person name="Horio T."/>
            <person name="Horiuchi H."/>
            <person name="James S."/>
            <person name="Jones M."/>
            <person name="Karaffa L."/>
            <person name="Karanyi Z."/>
            <person name="Kato M."/>
            <person name="Keller N."/>
            <person name="Kelly D.E."/>
            <person name="Kiel J.A."/>
            <person name="Kim J.M."/>
            <person name="van der Klei I.J."/>
            <person name="Klis F.M."/>
            <person name="Kovalchuk A."/>
            <person name="Krasevec N."/>
            <person name="Kubicek C.P."/>
            <person name="Liu B."/>
            <person name="Maccabe A."/>
            <person name="Meyer V."/>
            <person name="Mirabito P."/>
            <person name="Miskei M."/>
            <person name="Mos M."/>
            <person name="Mullins J."/>
            <person name="Nelson D.R."/>
            <person name="Nielsen J."/>
            <person name="Oakley B.R."/>
            <person name="Osmani S.A."/>
            <person name="Pakula T."/>
            <person name="Paszewski A."/>
            <person name="Paulsen I."/>
            <person name="Pilsyk S."/>
            <person name="Pocsi I."/>
            <person name="Punt P.J."/>
            <person name="Ram A.F."/>
            <person name="Ren Q."/>
            <person name="Robellet X."/>
            <person name="Robson G."/>
            <person name="Seiboth B."/>
            <person name="van Solingen P."/>
            <person name="Specht T."/>
            <person name="Sun J."/>
            <person name="Taheri-Talesh N."/>
            <person name="Takeshita N."/>
            <person name="Ussery D."/>
            <person name="vanKuyk P.A."/>
            <person name="Visser H."/>
            <person name="van de Vondervoort P.J."/>
            <person name="de Vries R.P."/>
            <person name="Walton J."/>
            <person name="Xiang X."/>
            <person name="Xiong Y."/>
            <person name="Zeng A.P."/>
            <person name="Brandt B.W."/>
            <person name="Cornell M.J."/>
            <person name="van den Hondel C.A."/>
            <person name="Visser J."/>
            <person name="Oliver S.G."/>
            <person name="Turner G."/>
        </authorList>
    </citation>
    <scope>GENOME REANNOTATION</scope>
    <source>
        <strain evidence="3">FGSC A4 / ATCC 38163 / CBS 112.46 / NRRL 194 / M139</strain>
    </source>
</reference>
<dbReference type="AlphaFoldDB" id="Q5BA25"/>
<dbReference type="STRING" id="227321.Q5BA25"/>
<accession>Q5BA25</accession>
<sequence>MTRRVALRMNLSWWLHRQPARMRQGDQYDDRVANEFVHEYVKSITAAIIILPTTLVYFLLMLDGSIISVAIPAIITEFDSLLDIAGKTYIDIVTGFCSDDYSPDKGATQAIADAVTIAITLKLAKKEQAPLALRTMEKMRYELCKIGQMMGINTRNVWLRTDWEGVARNKQVLAQPQPDRLFTHDSQAYAYEEFETAATAVLTGNSTSRGMCRTKGQIRAPQT</sequence>
<dbReference type="KEGG" id="ani:ANIA_02605"/>
<keyword evidence="1" id="KW-0472">Membrane</keyword>
<dbReference type="GeneID" id="2875618"/>
<keyword evidence="1" id="KW-0812">Transmembrane</keyword>
<dbReference type="OMA" id="ANEFVHE"/>
<reference evidence="3" key="1">
    <citation type="journal article" date="2005" name="Nature">
        <title>Sequencing of Aspergillus nidulans and comparative analysis with A. fumigatus and A. oryzae.</title>
        <authorList>
            <person name="Galagan J.E."/>
            <person name="Calvo S.E."/>
            <person name="Cuomo C."/>
            <person name="Ma L.J."/>
            <person name="Wortman J.R."/>
            <person name="Batzoglou S."/>
            <person name="Lee S.I."/>
            <person name="Basturkmen M."/>
            <person name="Spevak C.C."/>
            <person name="Clutterbuck J."/>
            <person name="Kapitonov V."/>
            <person name="Jurka J."/>
            <person name="Scazzocchio C."/>
            <person name="Farman M."/>
            <person name="Butler J."/>
            <person name="Purcell S."/>
            <person name="Harris S."/>
            <person name="Braus G.H."/>
            <person name="Draht O."/>
            <person name="Busch S."/>
            <person name="D'Enfert C."/>
            <person name="Bouchier C."/>
            <person name="Goldman G.H."/>
            <person name="Bell-Pedersen D."/>
            <person name="Griffiths-Jones S."/>
            <person name="Doonan J.H."/>
            <person name="Yu J."/>
            <person name="Vienken K."/>
            <person name="Pain A."/>
            <person name="Freitag M."/>
            <person name="Selker E.U."/>
            <person name="Archer D.B."/>
            <person name="Penalva M.A."/>
            <person name="Oakley B.R."/>
            <person name="Momany M."/>
            <person name="Tanaka T."/>
            <person name="Kumagai T."/>
            <person name="Asai K."/>
            <person name="Machida M."/>
            <person name="Nierman W.C."/>
            <person name="Denning D.W."/>
            <person name="Caddick M."/>
            <person name="Hynes M."/>
            <person name="Paoletti M."/>
            <person name="Fischer R."/>
            <person name="Miller B."/>
            <person name="Dyer P."/>
            <person name="Sachs M.S."/>
            <person name="Osmani S.A."/>
            <person name="Birren B.W."/>
        </authorList>
    </citation>
    <scope>NUCLEOTIDE SEQUENCE [LARGE SCALE GENOMIC DNA]</scope>
    <source>
        <strain evidence="3">FGSC A4 / ATCC 38163 / CBS 112.46 / NRRL 194 / M139</strain>
    </source>
</reference>
<feature type="transmembrane region" description="Helical" evidence="1">
    <location>
        <begin position="40"/>
        <end position="60"/>
    </location>
</feature>
<proteinExistence type="predicted"/>
<keyword evidence="3" id="KW-1185">Reference proteome</keyword>